<dbReference type="FunCoup" id="E1ZTV1">
    <property type="interactions" value="830"/>
</dbReference>
<dbReference type="GO" id="GO:0055088">
    <property type="term" value="P:lipid homeostasis"/>
    <property type="evidence" value="ECO:0007669"/>
    <property type="project" value="TreeGrafter"/>
</dbReference>
<protein>
    <recommendedName>
        <fullName evidence="8">TLC domain-containing protein</fullName>
    </recommendedName>
</protein>
<dbReference type="KEGG" id="cvr:CHLNCDRAFT_142545"/>
<feature type="domain" description="TLC" evidence="8">
    <location>
        <begin position="40"/>
        <end position="238"/>
    </location>
</feature>
<proteinExistence type="predicted"/>
<sequence length="271" mass="29773">MRLIVVEAAGVGYAVYMGSLRLAQAVSPRLVTRYREMTATEQLEWDGRLPSTIHAFAITAATLYLFLLSPVFAAGAVGDSPFVLRTSPLSDAALGFSLGYFSTDLLLLVLYYPSFGGPEMAVHHLAALASGQAHAYTLALLATECTTPFVNLRFLLDKGGWRDHPAYTVNGMALLISWIVGRLVLFLIFFYHVFHHLGEFHLITPLSRWLIYLVPPTLFVLNAFWFTKILKGALKLMFGPHRKWQGGSNMAATAAAPAGPSAGRGEEKKER</sequence>
<evidence type="ECO:0000256" key="1">
    <source>
        <dbReference type="ARBA" id="ARBA00004141"/>
    </source>
</evidence>
<organism evidence="10">
    <name type="scientific">Chlorella variabilis</name>
    <name type="common">Green alga</name>
    <dbReference type="NCBI Taxonomy" id="554065"/>
    <lineage>
        <taxon>Eukaryota</taxon>
        <taxon>Viridiplantae</taxon>
        <taxon>Chlorophyta</taxon>
        <taxon>core chlorophytes</taxon>
        <taxon>Trebouxiophyceae</taxon>
        <taxon>Chlorellales</taxon>
        <taxon>Chlorellaceae</taxon>
        <taxon>Chlorella clade</taxon>
        <taxon>Chlorella</taxon>
    </lineage>
</organism>
<dbReference type="OrthoDB" id="511757at2759"/>
<evidence type="ECO:0000313" key="10">
    <source>
        <dbReference type="Proteomes" id="UP000008141"/>
    </source>
</evidence>
<gene>
    <name evidence="9" type="ORF">CHLNCDRAFT_142545</name>
</gene>
<reference evidence="9 10" key="1">
    <citation type="journal article" date="2010" name="Plant Cell">
        <title>The Chlorella variabilis NC64A genome reveals adaptation to photosymbiosis, coevolution with viruses, and cryptic sex.</title>
        <authorList>
            <person name="Blanc G."/>
            <person name="Duncan G."/>
            <person name="Agarkova I."/>
            <person name="Borodovsky M."/>
            <person name="Gurnon J."/>
            <person name="Kuo A."/>
            <person name="Lindquist E."/>
            <person name="Lucas S."/>
            <person name="Pangilinan J."/>
            <person name="Polle J."/>
            <person name="Salamov A."/>
            <person name="Terry A."/>
            <person name="Yamada T."/>
            <person name="Dunigan D.D."/>
            <person name="Grigoriev I.V."/>
            <person name="Claverie J.M."/>
            <person name="Van Etten J.L."/>
        </authorList>
    </citation>
    <scope>NUCLEOTIDE SEQUENCE [LARGE SCALE GENOMIC DNA]</scope>
    <source>
        <strain evidence="9 10">NC64A</strain>
    </source>
</reference>
<evidence type="ECO:0000259" key="8">
    <source>
        <dbReference type="PROSITE" id="PS50922"/>
    </source>
</evidence>
<evidence type="ECO:0000256" key="2">
    <source>
        <dbReference type="ARBA" id="ARBA00022692"/>
    </source>
</evidence>
<dbReference type="InterPro" id="IPR006634">
    <property type="entry name" value="TLC-dom"/>
</dbReference>
<keyword evidence="2 5" id="KW-0812">Transmembrane</keyword>
<evidence type="ECO:0000313" key="9">
    <source>
        <dbReference type="EMBL" id="EFN50743.1"/>
    </source>
</evidence>
<keyword evidence="3 7" id="KW-1133">Transmembrane helix</keyword>
<dbReference type="Proteomes" id="UP000008141">
    <property type="component" value="Unassembled WGS sequence"/>
</dbReference>
<keyword evidence="10" id="KW-1185">Reference proteome</keyword>
<accession>E1ZTV1</accession>
<dbReference type="eggNOG" id="KOG4561">
    <property type="taxonomic scope" value="Eukaryota"/>
</dbReference>
<feature type="transmembrane region" description="Helical" evidence="7">
    <location>
        <begin position="206"/>
        <end position="227"/>
    </location>
</feature>
<dbReference type="SMART" id="SM00724">
    <property type="entry name" value="TLC"/>
    <property type="match status" value="1"/>
</dbReference>
<dbReference type="InterPro" id="IPR050846">
    <property type="entry name" value="TLCD"/>
</dbReference>
<dbReference type="GeneID" id="17350164"/>
<evidence type="ECO:0000256" key="3">
    <source>
        <dbReference type="ARBA" id="ARBA00022989"/>
    </source>
</evidence>
<keyword evidence="4 5" id="KW-0472">Membrane</keyword>
<feature type="transmembrane region" description="Helical" evidence="7">
    <location>
        <begin position="89"/>
        <end position="113"/>
    </location>
</feature>
<feature type="transmembrane region" description="Helical" evidence="7">
    <location>
        <begin position="53"/>
        <end position="77"/>
    </location>
</feature>
<dbReference type="GO" id="GO:0005783">
    <property type="term" value="C:endoplasmic reticulum"/>
    <property type="evidence" value="ECO:0007669"/>
    <property type="project" value="TreeGrafter"/>
</dbReference>
<dbReference type="PANTHER" id="PTHR13439">
    <property type="entry name" value="CT120 PROTEIN"/>
    <property type="match status" value="1"/>
</dbReference>
<name>E1ZTV1_CHLVA</name>
<feature type="region of interest" description="Disordered" evidence="6">
    <location>
        <begin position="252"/>
        <end position="271"/>
    </location>
</feature>
<dbReference type="GO" id="GO:0016020">
    <property type="term" value="C:membrane"/>
    <property type="evidence" value="ECO:0007669"/>
    <property type="project" value="UniProtKB-SubCell"/>
</dbReference>
<evidence type="ECO:0000256" key="7">
    <source>
        <dbReference type="SAM" id="Phobius"/>
    </source>
</evidence>
<dbReference type="RefSeq" id="XP_005842855.1">
    <property type="nucleotide sequence ID" value="XM_005842793.1"/>
</dbReference>
<evidence type="ECO:0000256" key="4">
    <source>
        <dbReference type="ARBA" id="ARBA00023136"/>
    </source>
</evidence>
<dbReference type="PROSITE" id="PS50922">
    <property type="entry name" value="TLC"/>
    <property type="match status" value="1"/>
</dbReference>
<dbReference type="PANTHER" id="PTHR13439:SF0">
    <property type="entry name" value="TOPOISOMERASE I DAMAGE AFFECTED PROTEIN 4"/>
    <property type="match status" value="1"/>
</dbReference>
<dbReference type="EMBL" id="GL433875">
    <property type="protein sequence ID" value="EFN50743.1"/>
    <property type="molecule type" value="Genomic_DNA"/>
</dbReference>
<dbReference type="InParanoid" id="E1ZTV1"/>
<comment type="subcellular location">
    <subcellularLocation>
        <location evidence="1">Membrane</location>
        <topology evidence="1">Multi-pass membrane protein</topology>
    </subcellularLocation>
</comment>
<feature type="transmembrane region" description="Helical" evidence="7">
    <location>
        <begin position="173"/>
        <end position="194"/>
    </location>
</feature>
<dbReference type="AlphaFoldDB" id="E1ZTV1"/>
<dbReference type="OMA" id="MPVYYSH"/>
<dbReference type="Pfam" id="PF03798">
    <property type="entry name" value="TRAM_LAG1_CLN8"/>
    <property type="match status" value="1"/>
</dbReference>
<evidence type="ECO:0000256" key="6">
    <source>
        <dbReference type="SAM" id="MobiDB-lite"/>
    </source>
</evidence>
<evidence type="ECO:0000256" key="5">
    <source>
        <dbReference type="PROSITE-ProRule" id="PRU00205"/>
    </source>
</evidence>
<feature type="compositionally biased region" description="Low complexity" evidence="6">
    <location>
        <begin position="252"/>
        <end position="263"/>
    </location>
</feature>